<accession>A0A1M7YD39</accession>
<dbReference type="Proteomes" id="UP000184603">
    <property type="component" value="Unassembled WGS sequence"/>
</dbReference>
<dbReference type="AlphaFoldDB" id="A0A1M7YD39"/>
<protein>
    <submittedName>
        <fullName evidence="1">Uncharacterized protein</fullName>
    </submittedName>
</protein>
<name>A0A1M7YD39_9BACT</name>
<organism evidence="1 2">
    <name type="scientific">Desulfopila aestuarii DSM 18488</name>
    <dbReference type="NCBI Taxonomy" id="1121416"/>
    <lineage>
        <taxon>Bacteria</taxon>
        <taxon>Pseudomonadati</taxon>
        <taxon>Thermodesulfobacteriota</taxon>
        <taxon>Desulfobulbia</taxon>
        <taxon>Desulfobulbales</taxon>
        <taxon>Desulfocapsaceae</taxon>
        <taxon>Desulfopila</taxon>
    </lineage>
</organism>
<evidence type="ECO:0000313" key="2">
    <source>
        <dbReference type="Proteomes" id="UP000184603"/>
    </source>
</evidence>
<keyword evidence="2" id="KW-1185">Reference proteome</keyword>
<evidence type="ECO:0000313" key="1">
    <source>
        <dbReference type="EMBL" id="SHO50428.1"/>
    </source>
</evidence>
<reference evidence="1 2" key="1">
    <citation type="submission" date="2016-12" db="EMBL/GenBank/DDBJ databases">
        <authorList>
            <person name="Song W.-J."/>
            <person name="Kurnit D.M."/>
        </authorList>
    </citation>
    <scope>NUCLEOTIDE SEQUENCE [LARGE SCALE GENOMIC DNA]</scope>
    <source>
        <strain evidence="1 2">DSM 18488</strain>
    </source>
</reference>
<gene>
    <name evidence="1" type="ORF">SAMN02745220_03434</name>
</gene>
<sequence>MKPLPLVLQVAYEKSKLMRRAMLSGTPLSILNWIILKRKMGERNYP</sequence>
<dbReference type="STRING" id="1121416.SAMN02745220_03434"/>
<proteinExistence type="predicted"/>
<dbReference type="EMBL" id="FRFE01000018">
    <property type="protein sequence ID" value="SHO50428.1"/>
    <property type="molecule type" value="Genomic_DNA"/>
</dbReference>